<dbReference type="HOGENOM" id="CLU_3104117_0_0_9"/>
<comment type="caution">
    <text evidence="1">The sequence shown here is derived from an EMBL/GenBank/DDBJ whole genome shotgun (WGS) entry which is preliminary data.</text>
</comment>
<proteinExistence type="predicted"/>
<evidence type="ECO:0000313" key="2">
    <source>
        <dbReference type="Proteomes" id="UP000003732"/>
    </source>
</evidence>
<organism evidence="1 2">
    <name type="scientific">Streptococcus parauberis NCFD 2020</name>
    <dbReference type="NCBI Taxonomy" id="873447"/>
    <lineage>
        <taxon>Bacteria</taxon>
        <taxon>Bacillati</taxon>
        <taxon>Bacillota</taxon>
        <taxon>Bacilli</taxon>
        <taxon>Lactobacillales</taxon>
        <taxon>Streptococcaceae</taxon>
        <taxon>Streptococcus</taxon>
    </lineage>
</organism>
<evidence type="ECO:0000313" key="1">
    <source>
        <dbReference type="EMBL" id="EGE55066.1"/>
    </source>
</evidence>
<reference evidence="1 2" key="1">
    <citation type="submission" date="2011-02" db="EMBL/GenBank/DDBJ databases">
        <authorList>
            <person name="Stanhope M.J."/>
            <person name="Durkin A.S."/>
            <person name="Hostetler J."/>
            <person name="Kim M."/>
            <person name="Radune D."/>
            <person name="Singh I."/>
            <person name="Town C.D."/>
        </authorList>
    </citation>
    <scope>NUCLEOTIDE SEQUENCE [LARGE SCALE GENOMIC DNA]</scope>
    <source>
        <strain evidence="1 2">NCFD 2020</strain>
    </source>
</reference>
<gene>
    <name evidence="1" type="ORF">SPB_1776</name>
</gene>
<dbReference type="AlphaFoldDB" id="F1YZX4"/>
<dbReference type="Proteomes" id="UP000003732">
    <property type="component" value="Unassembled WGS sequence"/>
</dbReference>
<protein>
    <submittedName>
        <fullName evidence="1">Toxin-antitoxin system, antitoxin component, ribbon-helix-helix domain protein</fullName>
    </submittedName>
</protein>
<dbReference type="EMBL" id="AEUT02000001">
    <property type="protein sequence ID" value="EGE55066.1"/>
    <property type="molecule type" value="Genomic_DNA"/>
</dbReference>
<dbReference type="RefSeq" id="WP_003105955.1">
    <property type="nucleotide sequence ID" value="NZ_AEUT02000001.1"/>
</dbReference>
<name>F1YZX4_9STRE</name>
<dbReference type="GeneID" id="61421385"/>
<accession>F1YZX4</accession>
<sequence length="50" mass="5980">MTDEEFADLVEQKSMGKKLDINNKEAIEEFFGDEDFSEYEYLFFDDSQKN</sequence>